<proteinExistence type="predicted"/>
<accession>A0ABX7PE04</accession>
<keyword evidence="2" id="KW-1185">Reference proteome</keyword>
<organism evidence="1 2">
    <name type="scientific">Pyxidicoccus parkwayensis</name>
    <dbReference type="NCBI Taxonomy" id="2813578"/>
    <lineage>
        <taxon>Bacteria</taxon>
        <taxon>Pseudomonadati</taxon>
        <taxon>Myxococcota</taxon>
        <taxon>Myxococcia</taxon>
        <taxon>Myxococcales</taxon>
        <taxon>Cystobacterineae</taxon>
        <taxon>Myxococcaceae</taxon>
        <taxon>Pyxidicoccus</taxon>
    </lineage>
</organism>
<name>A0ABX7PE04_9BACT</name>
<evidence type="ECO:0000313" key="2">
    <source>
        <dbReference type="Proteomes" id="UP000662747"/>
    </source>
</evidence>
<evidence type="ECO:0000313" key="1">
    <source>
        <dbReference type="EMBL" id="QSQ28575.1"/>
    </source>
</evidence>
<evidence type="ECO:0008006" key="3">
    <source>
        <dbReference type="Google" id="ProtNLM"/>
    </source>
</evidence>
<sequence length="132" mass="14397">MGASLAMAACGGEMTPEEAANLENEALAQSESELGSCNNWSEFTPTGSQFCDYRGCGSYLTCDPEYVKNPDAAAKGTGEENIYYCPDGSPPWRVYRPGTFAETSSYRVCFDQYGNYTHTEYQYSSTLVTCGC</sequence>
<dbReference type="Proteomes" id="UP000662747">
    <property type="component" value="Chromosome"/>
</dbReference>
<gene>
    <name evidence="1" type="ORF">JY651_47850</name>
</gene>
<dbReference type="EMBL" id="CP071090">
    <property type="protein sequence ID" value="QSQ28575.1"/>
    <property type="molecule type" value="Genomic_DNA"/>
</dbReference>
<reference evidence="1 2" key="1">
    <citation type="submission" date="2021-02" db="EMBL/GenBank/DDBJ databases">
        <title>De Novo genome assembly of isolated myxobacteria.</title>
        <authorList>
            <person name="Stevens D.C."/>
        </authorList>
    </citation>
    <scope>NUCLEOTIDE SEQUENCE [LARGE SCALE GENOMIC DNA]</scope>
    <source>
        <strain evidence="2">SCPEA02</strain>
    </source>
</reference>
<protein>
    <recommendedName>
        <fullName evidence="3">Lipoprotein</fullName>
    </recommendedName>
</protein>